<feature type="transmembrane region" description="Helical" evidence="8">
    <location>
        <begin position="208"/>
        <end position="233"/>
    </location>
</feature>
<reference evidence="9 10" key="1">
    <citation type="submission" date="2024-06" db="EMBL/GenBank/DDBJ databases">
        <title>The Natural Products Discovery Center: Release of the First 8490 Sequenced Strains for Exploring Actinobacteria Biosynthetic Diversity.</title>
        <authorList>
            <person name="Kalkreuter E."/>
            <person name="Kautsar S.A."/>
            <person name="Yang D."/>
            <person name="Bader C.D."/>
            <person name="Teijaro C.N."/>
            <person name="Fluegel L."/>
            <person name="Davis C.M."/>
            <person name="Simpson J.R."/>
            <person name="Lauterbach L."/>
            <person name="Steele A.D."/>
            <person name="Gui C."/>
            <person name="Meng S."/>
            <person name="Li G."/>
            <person name="Viehrig K."/>
            <person name="Ye F."/>
            <person name="Su P."/>
            <person name="Kiefer A.F."/>
            <person name="Nichols A."/>
            <person name="Cepeda A.J."/>
            <person name="Yan W."/>
            <person name="Fan B."/>
            <person name="Jiang Y."/>
            <person name="Adhikari A."/>
            <person name="Zheng C.-J."/>
            <person name="Schuster L."/>
            <person name="Cowan T.M."/>
            <person name="Smanski M.J."/>
            <person name="Chevrette M.G."/>
            <person name="De Carvalho L.P.S."/>
            <person name="Shen B."/>
        </authorList>
    </citation>
    <scope>NUCLEOTIDE SEQUENCE [LARGE SCALE GENOMIC DNA]</scope>
    <source>
        <strain evidence="9 10">NPDC019434</strain>
    </source>
</reference>
<gene>
    <name evidence="9" type="ORF">ABZ507_26440</name>
</gene>
<proteinExistence type="inferred from homology"/>
<feature type="transmembrane region" description="Helical" evidence="8">
    <location>
        <begin position="324"/>
        <end position="340"/>
    </location>
</feature>
<name>A0ABV2XHI6_9NOCA</name>
<dbReference type="RefSeq" id="WP_063019945.1">
    <property type="nucleotide sequence ID" value="NZ_JBEYBR010000083.1"/>
</dbReference>
<feature type="transmembrane region" description="Helical" evidence="8">
    <location>
        <begin position="78"/>
        <end position="98"/>
    </location>
</feature>
<dbReference type="Pfam" id="PF01032">
    <property type="entry name" value="FecCD"/>
    <property type="match status" value="1"/>
</dbReference>
<feature type="transmembrane region" description="Helical" evidence="8">
    <location>
        <begin position="253"/>
        <end position="274"/>
    </location>
</feature>
<evidence type="ECO:0000256" key="6">
    <source>
        <dbReference type="ARBA" id="ARBA00022989"/>
    </source>
</evidence>
<evidence type="ECO:0000256" key="1">
    <source>
        <dbReference type="ARBA" id="ARBA00004651"/>
    </source>
</evidence>
<comment type="subcellular location">
    <subcellularLocation>
        <location evidence="1">Cell membrane</location>
        <topology evidence="1">Multi-pass membrane protein</topology>
    </subcellularLocation>
</comment>
<keyword evidence="4" id="KW-1003">Cell membrane</keyword>
<dbReference type="CDD" id="cd06550">
    <property type="entry name" value="TM_ABC_iron-siderophores_like"/>
    <property type="match status" value="1"/>
</dbReference>
<accession>A0ABV2XHI6</accession>
<keyword evidence="6 8" id="KW-1133">Transmembrane helix</keyword>
<evidence type="ECO:0000256" key="2">
    <source>
        <dbReference type="ARBA" id="ARBA00007935"/>
    </source>
</evidence>
<keyword evidence="7 8" id="KW-0472">Membrane</keyword>
<feature type="transmembrane region" description="Helical" evidence="8">
    <location>
        <begin position="294"/>
        <end position="312"/>
    </location>
</feature>
<evidence type="ECO:0000256" key="8">
    <source>
        <dbReference type="SAM" id="Phobius"/>
    </source>
</evidence>
<evidence type="ECO:0000256" key="5">
    <source>
        <dbReference type="ARBA" id="ARBA00022692"/>
    </source>
</evidence>
<dbReference type="EMBL" id="JBEYBR010000083">
    <property type="protein sequence ID" value="MEU2125358.1"/>
    <property type="molecule type" value="Genomic_DNA"/>
</dbReference>
<feature type="transmembrane region" description="Helical" evidence="8">
    <location>
        <begin position="164"/>
        <end position="188"/>
    </location>
</feature>
<keyword evidence="10" id="KW-1185">Reference proteome</keyword>
<feature type="transmembrane region" description="Helical" evidence="8">
    <location>
        <begin position="105"/>
        <end position="127"/>
    </location>
</feature>
<protein>
    <submittedName>
        <fullName evidence="9">Iron ABC transporter permease</fullName>
    </submittedName>
</protein>
<dbReference type="SUPFAM" id="SSF81345">
    <property type="entry name" value="ABC transporter involved in vitamin B12 uptake, BtuC"/>
    <property type="match status" value="1"/>
</dbReference>
<evidence type="ECO:0000256" key="4">
    <source>
        <dbReference type="ARBA" id="ARBA00022475"/>
    </source>
</evidence>
<keyword evidence="3" id="KW-0813">Transport</keyword>
<organism evidence="9 10">
    <name type="scientific">Nocardia niwae</name>
    <dbReference type="NCBI Taxonomy" id="626084"/>
    <lineage>
        <taxon>Bacteria</taxon>
        <taxon>Bacillati</taxon>
        <taxon>Actinomycetota</taxon>
        <taxon>Actinomycetes</taxon>
        <taxon>Mycobacteriales</taxon>
        <taxon>Nocardiaceae</taxon>
        <taxon>Nocardia</taxon>
    </lineage>
</organism>
<dbReference type="InterPro" id="IPR000522">
    <property type="entry name" value="ABC_transptr_permease_BtuC"/>
</dbReference>
<sequence>MTFLPTVRRRRLSGLFLSTALLLLAALAGVAVGARSLAPGTVFDAVHHALTCPGGPFTCAADSTEEQIVRGLRLPRTALALVCGAALGIAGALIQGYTRNPLADAGLLGLNAGAAFLAALSVYLFAFSAPEQYIWFALAGALIAGVVVFATSSVGGGKAGPLSLVLAGAAITAFLQAMTNAVVLFDAAALDTYRFWVIGTVAGRDAAVFWQVLPFLVAGMLLAVLAAPGLNLIGLGDDVARGLGVHVGRNRALGLAAVVLLAGAATAAVGPIAFLGLVVPHLARTVTGPDHRRLIPYSGLLGALLLLIADVAGRVVARPGELEVGAMLAVLGVPFFLAFVRRRKLVNP</sequence>
<comment type="caution">
    <text evidence="9">The sequence shown here is derived from an EMBL/GenBank/DDBJ whole genome shotgun (WGS) entry which is preliminary data.</text>
</comment>
<evidence type="ECO:0000313" key="9">
    <source>
        <dbReference type="EMBL" id="MEU2125358.1"/>
    </source>
</evidence>
<dbReference type="Proteomes" id="UP001550535">
    <property type="component" value="Unassembled WGS sequence"/>
</dbReference>
<comment type="similarity">
    <text evidence="2">Belongs to the binding-protein-dependent transport system permease family. FecCD subfamily.</text>
</comment>
<dbReference type="InterPro" id="IPR037294">
    <property type="entry name" value="ABC_BtuC-like"/>
</dbReference>
<evidence type="ECO:0000313" key="10">
    <source>
        <dbReference type="Proteomes" id="UP001550535"/>
    </source>
</evidence>
<evidence type="ECO:0000256" key="3">
    <source>
        <dbReference type="ARBA" id="ARBA00022448"/>
    </source>
</evidence>
<dbReference type="PANTHER" id="PTHR30472">
    <property type="entry name" value="FERRIC ENTEROBACTIN TRANSPORT SYSTEM PERMEASE PROTEIN"/>
    <property type="match status" value="1"/>
</dbReference>
<dbReference type="PANTHER" id="PTHR30472:SF1">
    <property type="entry name" value="FE(3+) DICITRATE TRANSPORT SYSTEM PERMEASE PROTEIN FECC-RELATED"/>
    <property type="match status" value="1"/>
</dbReference>
<feature type="transmembrane region" description="Helical" evidence="8">
    <location>
        <begin position="133"/>
        <end position="152"/>
    </location>
</feature>
<evidence type="ECO:0000256" key="7">
    <source>
        <dbReference type="ARBA" id="ARBA00023136"/>
    </source>
</evidence>
<dbReference type="Gene3D" id="1.10.3470.10">
    <property type="entry name" value="ABC transporter involved in vitamin B12 uptake, BtuC"/>
    <property type="match status" value="1"/>
</dbReference>
<keyword evidence="5 8" id="KW-0812">Transmembrane</keyword>